<keyword evidence="1" id="KW-0805">Transcription regulation</keyword>
<dbReference type="PROSITE" id="PS52050">
    <property type="entry name" value="WYL"/>
    <property type="match status" value="1"/>
</dbReference>
<comment type="caution">
    <text evidence="4">The sequence shown here is derived from an EMBL/GenBank/DDBJ whole genome shotgun (WGS) entry which is preliminary data.</text>
</comment>
<dbReference type="PIRSF" id="PIRSF016838">
    <property type="entry name" value="PafC"/>
    <property type="match status" value="1"/>
</dbReference>
<dbReference type="InterPro" id="IPR028349">
    <property type="entry name" value="PafC-like"/>
</dbReference>
<feature type="domain" description="HTH deoR-type" evidence="3">
    <location>
        <begin position="2"/>
        <end position="57"/>
    </location>
</feature>
<protein>
    <submittedName>
        <fullName evidence="4">Transcriptional regulator</fullName>
    </submittedName>
</protein>
<dbReference type="InterPro" id="IPR051534">
    <property type="entry name" value="CBASS_pafABC_assoc_protein"/>
</dbReference>
<keyword evidence="5" id="KW-1185">Reference proteome</keyword>
<evidence type="ECO:0000256" key="1">
    <source>
        <dbReference type="ARBA" id="ARBA00023015"/>
    </source>
</evidence>
<evidence type="ECO:0000256" key="2">
    <source>
        <dbReference type="ARBA" id="ARBA00023163"/>
    </source>
</evidence>
<dbReference type="Pfam" id="PF25583">
    <property type="entry name" value="WCX"/>
    <property type="match status" value="1"/>
</dbReference>
<dbReference type="InterPro" id="IPR026881">
    <property type="entry name" value="WYL_dom"/>
</dbReference>
<dbReference type="InterPro" id="IPR001034">
    <property type="entry name" value="DeoR_HTH"/>
</dbReference>
<dbReference type="PANTHER" id="PTHR34580:SF1">
    <property type="entry name" value="PROTEIN PAFC"/>
    <property type="match status" value="1"/>
</dbReference>
<proteinExistence type="predicted"/>
<sequence>MKIDRLLSIVILLMNRPLIQAKELADMFEVSARTIYRDIDSINNAGIPVVTYQGANGGIGLMEGYRLDRNLLTERELADIFTALQSVSSYVGGEHTLLMEKISSVIPPAQSAAFRSKTTQLIVDFSPWGLNGPQEERLTLLKEALEEGVAVAFEYVNADGRMSKRSVEPYTLVLKGQAWYLYGLCAKHEEFRLFKLLRMKALVKEGRVYVRQDIPLKDFPWTKGWMRPADSLPVVLHFSAAGKHLAEDYFDSTELQPDGNGGYTVRVHYPEDNWLYGFLLGFGTSVEVLEPEHIRVRMRELAAGIAAKYR</sequence>
<dbReference type="Gene3D" id="1.10.10.10">
    <property type="entry name" value="Winged helix-like DNA-binding domain superfamily/Winged helix DNA-binding domain"/>
    <property type="match status" value="1"/>
</dbReference>
<dbReference type="EMBL" id="MPTB01000068">
    <property type="protein sequence ID" value="OMD37509.1"/>
    <property type="molecule type" value="Genomic_DNA"/>
</dbReference>
<evidence type="ECO:0000313" key="5">
    <source>
        <dbReference type="Proteomes" id="UP000187412"/>
    </source>
</evidence>
<name>A0ABX3GUF7_PAEBO</name>
<accession>A0ABX3GUF7</accession>
<dbReference type="RefSeq" id="WP_076114277.1">
    <property type="nucleotide sequence ID" value="NZ_MPTB01000068.1"/>
</dbReference>
<dbReference type="PROSITE" id="PS51000">
    <property type="entry name" value="HTH_DEOR_2"/>
    <property type="match status" value="1"/>
</dbReference>
<dbReference type="InterPro" id="IPR036388">
    <property type="entry name" value="WH-like_DNA-bd_sf"/>
</dbReference>
<dbReference type="Pfam" id="PF08279">
    <property type="entry name" value="HTH_11"/>
    <property type="match status" value="1"/>
</dbReference>
<dbReference type="InterPro" id="IPR057727">
    <property type="entry name" value="WCX_dom"/>
</dbReference>
<dbReference type="PANTHER" id="PTHR34580">
    <property type="match status" value="1"/>
</dbReference>
<evidence type="ECO:0000259" key="3">
    <source>
        <dbReference type="PROSITE" id="PS51000"/>
    </source>
</evidence>
<dbReference type="InterPro" id="IPR013196">
    <property type="entry name" value="HTH_11"/>
</dbReference>
<dbReference type="SUPFAM" id="SSF46785">
    <property type="entry name" value="Winged helix' DNA-binding domain"/>
    <property type="match status" value="1"/>
</dbReference>
<dbReference type="InterPro" id="IPR036390">
    <property type="entry name" value="WH_DNA-bd_sf"/>
</dbReference>
<gene>
    <name evidence="4" type="ORF">BSK56_31210</name>
</gene>
<dbReference type="Pfam" id="PF13280">
    <property type="entry name" value="WYL"/>
    <property type="match status" value="1"/>
</dbReference>
<reference evidence="4 5" key="1">
    <citation type="submission" date="2016-10" db="EMBL/GenBank/DDBJ databases">
        <title>Paenibacillus species isolates.</title>
        <authorList>
            <person name="Beno S.M."/>
        </authorList>
    </citation>
    <scope>NUCLEOTIDE SEQUENCE [LARGE SCALE GENOMIC DNA]</scope>
    <source>
        <strain evidence="4 5">FSL H7-0744</strain>
    </source>
</reference>
<evidence type="ECO:0000313" key="4">
    <source>
        <dbReference type="EMBL" id="OMD37509.1"/>
    </source>
</evidence>
<keyword evidence="2" id="KW-0804">Transcription</keyword>
<organism evidence="4 5">
    <name type="scientific">Paenibacillus borealis</name>
    <dbReference type="NCBI Taxonomy" id="160799"/>
    <lineage>
        <taxon>Bacteria</taxon>
        <taxon>Bacillati</taxon>
        <taxon>Bacillota</taxon>
        <taxon>Bacilli</taxon>
        <taxon>Bacillales</taxon>
        <taxon>Paenibacillaceae</taxon>
        <taxon>Paenibacillus</taxon>
    </lineage>
</organism>
<dbReference type="Proteomes" id="UP000187412">
    <property type="component" value="Unassembled WGS sequence"/>
</dbReference>